<evidence type="ECO:0000313" key="3">
    <source>
        <dbReference type="WBParaSite" id="PgR012_g131_t01"/>
    </source>
</evidence>
<sequence length="34" mass="3921">MLSRSTLRWRLAPPFPSPLPPLPRPDIPLEQLNN</sequence>
<feature type="compositionally biased region" description="Pro residues" evidence="1">
    <location>
        <begin position="13"/>
        <end position="26"/>
    </location>
</feature>
<evidence type="ECO:0000256" key="1">
    <source>
        <dbReference type="SAM" id="MobiDB-lite"/>
    </source>
</evidence>
<protein>
    <submittedName>
        <fullName evidence="3">Uncharacterized protein</fullName>
    </submittedName>
</protein>
<proteinExistence type="predicted"/>
<dbReference type="AlphaFoldDB" id="A0A915AQ37"/>
<dbReference type="WBParaSite" id="PgR012_g131_t01">
    <property type="protein sequence ID" value="PgR012_g131_t01"/>
    <property type="gene ID" value="PgR012_g131"/>
</dbReference>
<evidence type="ECO:0000313" key="2">
    <source>
        <dbReference type="Proteomes" id="UP000887569"/>
    </source>
</evidence>
<reference evidence="3" key="1">
    <citation type="submission" date="2022-11" db="UniProtKB">
        <authorList>
            <consortium name="WormBaseParasite"/>
        </authorList>
    </citation>
    <scope>IDENTIFICATION</scope>
</reference>
<name>A0A915AQ37_PARUN</name>
<keyword evidence="2" id="KW-1185">Reference proteome</keyword>
<organism evidence="2 3">
    <name type="scientific">Parascaris univalens</name>
    <name type="common">Nematode worm</name>
    <dbReference type="NCBI Taxonomy" id="6257"/>
    <lineage>
        <taxon>Eukaryota</taxon>
        <taxon>Metazoa</taxon>
        <taxon>Ecdysozoa</taxon>
        <taxon>Nematoda</taxon>
        <taxon>Chromadorea</taxon>
        <taxon>Rhabditida</taxon>
        <taxon>Spirurina</taxon>
        <taxon>Ascaridomorpha</taxon>
        <taxon>Ascaridoidea</taxon>
        <taxon>Ascarididae</taxon>
        <taxon>Parascaris</taxon>
    </lineage>
</organism>
<feature type="region of interest" description="Disordered" evidence="1">
    <location>
        <begin position="13"/>
        <end position="34"/>
    </location>
</feature>
<dbReference type="Proteomes" id="UP000887569">
    <property type="component" value="Unplaced"/>
</dbReference>
<accession>A0A915AQ37</accession>